<proteinExistence type="predicted"/>
<dbReference type="Proteomes" id="UP000799779">
    <property type="component" value="Unassembled WGS sequence"/>
</dbReference>
<accession>A0A6A5W098</accession>
<evidence type="ECO:0000259" key="2">
    <source>
        <dbReference type="Pfam" id="PF20237"/>
    </source>
</evidence>
<feature type="transmembrane region" description="Helical" evidence="1">
    <location>
        <begin position="62"/>
        <end position="81"/>
    </location>
</feature>
<keyword evidence="1" id="KW-0812">Transmembrane</keyword>
<dbReference type="OrthoDB" id="5342093at2759"/>
<keyword evidence="1" id="KW-0472">Membrane</keyword>
<dbReference type="PANTHER" id="PTHR34502">
    <property type="entry name" value="DUF6594 DOMAIN-CONTAINING PROTEIN-RELATED"/>
    <property type="match status" value="1"/>
</dbReference>
<keyword evidence="1" id="KW-1133">Transmembrane helix</keyword>
<dbReference type="EMBL" id="ML977662">
    <property type="protein sequence ID" value="KAF1994398.1"/>
    <property type="molecule type" value="Genomic_DNA"/>
</dbReference>
<name>A0A6A5W098_9PLEO</name>
<evidence type="ECO:0000313" key="4">
    <source>
        <dbReference type="Proteomes" id="UP000799779"/>
    </source>
</evidence>
<evidence type="ECO:0000313" key="3">
    <source>
        <dbReference type="EMBL" id="KAF1994398.1"/>
    </source>
</evidence>
<gene>
    <name evidence="3" type="ORF">P154DRAFT_567391</name>
</gene>
<dbReference type="InterPro" id="IPR046529">
    <property type="entry name" value="DUF6594"/>
</dbReference>
<protein>
    <recommendedName>
        <fullName evidence="2">DUF6594 domain-containing protein</fullName>
    </recommendedName>
</protein>
<dbReference type="PANTHER" id="PTHR34502:SF5">
    <property type="entry name" value="DUF6594 DOMAIN-CONTAINING PROTEIN"/>
    <property type="match status" value="1"/>
</dbReference>
<keyword evidence="4" id="KW-1185">Reference proteome</keyword>
<feature type="domain" description="DUF6594" evidence="2">
    <location>
        <begin position="14"/>
        <end position="99"/>
    </location>
</feature>
<feature type="transmembrane region" description="Helical" evidence="1">
    <location>
        <begin position="87"/>
        <end position="104"/>
    </location>
</feature>
<dbReference type="AlphaFoldDB" id="A0A6A5W098"/>
<organism evidence="3 4">
    <name type="scientific">Amniculicola lignicola CBS 123094</name>
    <dbReference type="NCBI Taxonomy" id="1392246"/>
    <lineage>
        <taxon>Eukaryota</taxon>
        <taxon>Fungi</taxon>
        <taxon>Dikarya</taxon>
        <taxon>Ascomycota</taxon>
        <taxon>Pezizomycotina</taxon>
        <taxon>Dothideomycetes</taxon>
        <taxon>Pleosporomycetidae</taxon>
        <taxon>Pleosporales</taxon>
        <taxon>Amniculicolaceae</taxon>
        <taxon>Amniculicola</taxon>
    </lineage>
</organism>
<sequence length="129" mass="13401">MTTAPTLNSVPRVKKEDTIVSWSDSEPLRVTSCISTSAACLLPAIAITALSQLYSLRQMLGCFAGFTIVFALGLIVLTQGTSSRAEIFAVAAALSVVMVVFISVPPPAKFITFVPPGSPTPSVTAIISG</sequence>
<evidence type="ECO:0000256" key="1">
    <source>
        <dbReference type="SAM" id="Phobius"/>
    </source>
</evidence>
<dbReference type="Pfam" id="PF20237">
    <property type="entry name" value="DUF6594"/>
    <property type="match status" value="1"/>
</dbReference>
<reference evidence="3" key="1">
    <citation type="journal article" date="2020" name="Stud. Mycol.">
        <title>101 Dothideomycetes genomes: a test case for predicting lifestyles and emergence of pathogens.</title>
        <authorList>
            <person name="Haridas S."/>
            <person name="Albert R."/>
            <person name="Binder M."/>
            <person name="Bloem J."/>
            <person name="Labutti K."/>
            <person name="Salamov A."/>
            <person name="Andreopoulos B."/>
            <person name="Baker S."/>
            <person name="Barry K."/>
            <person name="Bills G."/>
            <person name="Bluhm B."/>
            <person name="Cannon C."/>
            <person name="Castanera R."/>
            <person name="Culley D."/>
            <person name="Daum C."/>
            <person name="Ezra D."/>
            <person name="Gonzalez J."/>
            <person name="Henrissat B."/>
            <person name="Kuo A."/>
            <person name="Liang C."/>
            <person name="Lipzen A."/>
            <person name="Lutzoni F."/>
            <person name="Magnuson J."/>
            <person name="Mondo S."/>
            <person name="Nolan M."/>
            <person name="Ohm R."/>
            <person name="Pangilinan J."/>
            <person name="Park H.-J."/>
            <person name="Ramirez L."/>
            <person name="Alfaro M."/>
            <person name="Sun H."/>
            <person name="Tritt A."/>
            <person name="Yoshinaga Y."/>
            <person name="Zwiers L.-H."/>
            <person name="Turgeon B."/>
            <person name="Goodwin S."/>
            <person name="Spatafora J."/>
            <person name="Crous P."/>
            <person name="Grigoriev I."/>
        </authorList>
    </citation>
    <scope>NUCLEOTIDE SEQUENCE</scope>
    <source>
        <strain evidence="3">CBS 123094</strain>
    </source>
</reference>